<dbReference type="SUPFAM" id="SSF48403">
    <property type="entry name" value="Ankyrin repeat"/>
    <property type="match status" value="1"/>
</dbReference>
<feature type="domain" description="PGG" evidence="3">
    <location>
        <begin position="480"/>
        <end position="592"/>
    </location>
</feature>
<dbReference type="PANTHER" id="PTHR24177">
    <property type="entry name" value="CASKIN"/>
    <property type="match status" value="1"/>
</dbReference>
<feature type="transmembrane region" description="Helical" evidence="2">
    <location>
        <begin position="528"/>
        <end position="548"/>
    </location>
</feature>
<feature type="region of interest" description="Disordered" evidence="1">
    <location>
        <begin position="146"/>
        <end position="167"/>
    </location>
</feature>
<proteinExistence type="predicted"/>
<keyword evidence="2" id="KW-0472">Membrane</keyword>
<evidence type="ECO:0000256" key="2">
    <source>
        <dbReference type="SAM" id="Phobius"/>
    </source>
</evidence>
<evidence type="ECO:0000256" key="1">
    <source>
        <dbReference type="SAM" id="MobiDB-lite"/>
    </source>
</evidence>
<accession>A0A8J4V3V1</accession>
<dbReference type="InterPro" id="IPR026961">
    <property type="entry name" value="PGG_dom"/>
</dbReference>
<dbReference type="Pfam" id="PF13962">
    <property type="entry name" value="PGG"/>
    <property type="match status" value="1"/>
</dbReference>
<dbReference type="PANTHER" id="PTHR24177:SF365">
    <property type="entry name" value="ANKYRIN REPEAT-CONTAINING PROTEIN NPR4-LIKE ISOFORM X1"/>
    <property type="match status" value="1"/>
</dbReference>
<gene>
    <name evidence="4" type="ORF">CMV_026420</name>
</gene>
<evidence type="ECO:0000259" key="3">
    <source>
        <dbReference type="Pfam" id="PF13962"/>
    </source>
</evidence>
<organism evidence="4 5">
    <name type="scientific">Castanea mollissima</name>
    <name type="common">Chinese chestnut</name>
    <dbReference type="NCBI Taxonomy" id="60419"/>
    <lineage>
        <taxon>Eukaryota</taxon>
        <taxon>Viridiplantae</taxon>
        <taxon>Streptophyta</taxon>
        <taxon>Embryophyta</taxon>
        <taxon>Tracheophyta</taxon>
        <taxon>Spermatophyta</taxon>
        <taxon>Magnoliopsida</taxon>
        <taxon>eudicotyledons</taxon>
        <taxon>Gunneridae</taxon>
        <taxon>Pentapetalae</taxon>
        <taxon>rosids</taxon>
        <taxon>fabids</taxon>
        <taxon>Fagales</taxon>
        <taxon>Fagaceae</taxon>
        <taxon>Castanea</taxon>
    </lineage>
</organism>
<evidence type="ECO:0000313" key="5">
    <source>
        <dbReference type="Proteomes" id="UP000737018"/>
    </source>
</evidence>
<dbReference type="Proteomes" id="UP000737018">
    <property type="component" value="Unassembled WGS sequence"/>
</dbReference>
<dbReference type="Gene3D" id="1.25.40.20">
    <property type="entry name" value="Ankyrin repeat-containing domain"/>
    <property type="match status" value="1"/>
</dbReference>
<comment type="caution">
    <text evidence="4">The sequence shown here is derived from an EMBL/GenBank/DDBJ whole genome shotgun (WGS) entry which is preliminary data.</text>
</comment>
<name>A0A8J4V3V1_9ROSI</name>
<feature type="compositionally biased region" description="Basic and acidic residues" evidence="1">
    <location>
        <begin position="282"/>
        <end position="296"/>
    </location>
</feature>
<feature type="region of interest" description="Disordered" evidence="1">
    <location>
        <begin position="251"/>
        <end position="296"/>
    </location>
</feature>
<dbReference type="InterPro" id="IPR002110">
    <property type="entry name" value="Ankyrin_rpt"/>
</dbReference>
<dbReference type="GO" id="GO:0016020">
    <property type="term" value="C:membrane"/>
    <property type="evidence" value="ECO:0007669"/>
    <property type="project" value="TreeGrafter"/>
</dbReference>
<keyword evidence="5" id="KW-1185">Reference proteome</keyword>
<dbReference type="OrthoDB" id="1601181at2759"/>
<dbReference type="AlphaFoldDB" id="A0A8J4V3V1"/>
<feature type="transmembrane region" description="Helical" evidence="2">
    <location>
        <begin position="568"/>
        <end position="591"/>
    </location>
</feature>
<dbReference type="EMBL" id="JRKL02007773">
    <property type="protein sequence ID" value="KAF3947443.1"/>
    <property type="molecule type" value="Genomic_DNA"/>
</dbReference>
<dbReference type="Pfam" id="PF12796">
    <property type="entry name" value="Ank_2"/>
    <property type="match status" value="1"/>
</dbReference>
<feature type="transmembrane region" description="Helical" evidence="2">
    <location>
        <begin position="490"/>
        <end position="507"/>
    </location>
</feature>
<feature type="transmembrane region" description="Helical" evidence="2">
    <location>
        <begin position="603"/>
        <end position="622"/>
    </location>
</feature>
<evidence type="ECO:0000313" key="4">
    <source>
        <dbReference type="EMBL" id="KAF3947443.1"/>
    </source>
</evidence>
<protein>
    <recommendedName>
        <fullName evidence="3">PGG domain-containing protein</fullName>
    </recommendedName>
</protein>
<sequence length="646" mass="72073">MKPPPKPPPPPSSLFTALADAVFSLQPSPTHADPRRRRLSSEARRRSTSAHAVEALNSLKLAAAGPYRLQRHRSTADTFWIVDLHRALSSISPPILILMPPTHLAQSSISPSISIGTAFIGFKNAADFVAWLWLDLCGDLLKKENKRGGDEDVESAESAQEGPHARSEAEDFQRCFSKYSGFLFHLRYKISFISGYKFTHDVLKGIMTIKRKHVHSVKIMEILIERTKGQNKYFNFSSGRDPGQTSLVWKHQQEPSAVQATDASATASKTDQQHKSNGTETGLEKKGNEKGKEGTPKMEKIETAILLAAQNGITETVKKILKEIPMAINVKSEGKEEKIETPLLLAAKNGIKEMVVKILKEIPMAINDESNNIVLLAVKNRQTHVLRVLFKHDLVKCKLIHEVDANGNNALHLAAELGLGEQEPWVIPGAALQMQWEIKWYEFVKNKVPKLFRYQLNQNKETPDEIFNRTHVELVKKGSDWLKKTSESCSVVAALIVTVAFAASTTIPGNINEEKGKPNLERKSGLSIFAYSSLIALFFSTTALFSFLSIVTERYKQKDFHFKLPTRILIGLSALFISIVSMLVSFSAGHSFMLENKLKDKTFNVYAGLTCLPIICFILQQLPLCLDYTMANFHEVPPSSYKAITL</sequence>
<feature type="compositionally biased region" description="Low complexity" evidence="1">
    <location>
        <begin position="260"/>
        <end position="270"/>
    </location>
</feature>
<reference evidence="4" key="1">
    <citation type="submission" date="2020-03" db="EMBL/GenBank/DDBJ databases">
        <title>Castanea mollissima Vanexum genome sequencing.</title>
        <authorList>
            <person name="Staton M."/>
        </authorList>
    </citation>
    <scope>NUCLEOTIDE SEQUENCE</scope>
    <source>
        <tissue evidence="4">Leaf</tissue>
    </source>
</reference>
<keyword evidence="2" id="KW-0812">Transmembrane</keyword>
<dbReference type="InterPro" id="IPR036770">
    <property type="entry name" value="Ankyrin_rpt-contain_sf"/>
</dbReference>
<keyword evidence="2" id="KW-1133">Transmembrane helix</keyword>
<feature type="region of interest" description="Disordered" evidence="1">
    <location>
        <begin position="26"/>
        <end position="47"/>
    </location>
</feature>